<evidence type="ECO:0000259" key="7">
    <source>
        <dbReference type="Pfam" id="PF02771"/>
    </source>
</evidence>
<protein>
    <submittedName>
        <fullName evidence="8">Acyl-CoA dehydrogenase, short-chain specific</fullName>
        <ecNumber evidence="8">1.3.8.1</ecNumber>
    </submittedName>
</protein>
<comment type="cofactor">
    <cofactor evidence="1">
        <name>FAD</name>
        <dbReference type="ChEBI" id="CHEBI:57692"/>
    </cofactor>
</comment>
<evidence type="ECO:0000256" key="4">
    <source>
        <dbReference type="ARBA" id="ARBA00022827"/>
    </source>
</evidence>
<dbReference type="InterPro" id="IPR009100">
    <property type="entry name" value="AcylCoA_DH/oxidase_NM_dom_sf"/>
</dbReference>
<dbReference type="SUPFAM" id="SSF56645">
    <property type="entry name" value="Acyl-CoA dehydrogenase NM domain-like"/>
    <property type="match status" value="1"/>
</dbReference>
<dbReference type="RefSeq" id="WP_039812029.1">
    <property type="nucleotide sequence ID" value="NZ_UGRY01000004.1"/>
</dbReference>
<evidence type="ECO:0000313" key="8">
    <source>
        <dbReference type="EMBL" id="SUD47945.1"/>
    </source>
</evidence>
<dbReference type="Proteomes" id="UP000255467">
    <property type="component" value="Unassembled WGS sequence"/>
</dbReference>
<evidence type="ECO:0000256" key="1">
    <source>
        <dbReference type="ARBA" id="ARBA00001974"/>
    </source>
</evidence>
<evidence type="ECO:0000313" key="9">
    <source>
        <dbReference type="Proteomes" id="UP000255467"/>
    </source>
</evidence>
<dbReference type="Pfam" id="PF02771">
    <property type="entry name" value="Acyl-CoA_dh_N"/>
    <property type="match status" value="1"/>
</dbReference>
<dbReference type="PANTHER" id="PTHR43884">
    <property type="entry name" value="ACYL-COA DEHYDROGENASE"/>
    <property type="match status" value="1"/>
</dbReference>
<accession>A0A379JHJ9</accession>
<dbReference type="Gene3D" id="1.10.540.10">
    <property type="entry name" value="Acyl-CoA dehydrogenase/oxidase, N-terminal domain"/>
    <property type="match status" value="1"/>
</dbReference>
<sequence>MDLTLTEEQELIRSTAREFLSAAEPSGTLWTAESTGKLWTRMVELGWAGLPFPEEYGGLGAGFLELCLVLEEIGRARVPSPLAATVACCGMPVMRYGTAAERAAWLPAITGGRLLTHVEGIAAQAGTLLGTAMFVPHADIADTLLVIAHADRPLAVLIDGATPGISREPLAVVGDESYRVSFDHVPIPEGSVLASGSEIAAAIAAYGAAATCAEMVGGAQAVLDMTVDYATQREQFGRPIGAFQAVQHHCADMAVEVLGARLLAYEAIWRLAAGLDASTEVALAKSWVSEVYQRVCATAHQVHGAIGFTAEHGLHHYTRHAMACALAFGDADHHIGTIVRHLGMGE</sequence>
<feature type="domain" description="Acyl-CoA dehydrogenase/oxidase N-terminal" evidence="7">
    <location>
        <begin position="6"/>
        <end position="112"/>
    </location>
</feature>
<dbReference type="EMBL" id="UGRY01000004">
    <property type="protein sequence ID" value="SUD47945.1"/>
    <property type="molecule type" value="Genomic_DNA"/>
</dbReference>
<gene>
    <name evidence="8" type="ORF">NCTC1934_05271</name>
</gene>
<dbReference type="InterPro" id="IPR009075">
    <property type="entry name" value="AcylCo_DH/oxidase_C"/>
</dbReference>
<keyword evidence="5 8" id="KW-0560">Oxidoreductase</keyword>
<dbReference type="EC" id="1.3.8.1" evidence="8"/>
<dbReference type="GO" id="GO:0050660">
    <property type="term" value="F:flavin adenine dinucleotide binding"/>
    <property type="evidence" value="ECO:0007669"/>
    <property type="project" value="InterPro"/>
</dbReference>
<evidence type="ECO:0000259" key="6">
    <source>
        <dbReference type="Pfam" id="PF00441"/>
    </source>
</evidence>
<organism evidence="8 9">
    <name type="scientific">Nocardia otitidiscaviarum</name>
    <dbReference type="NCBI Taxonomy" id="1823"/>
    <lineage>
        <taxon>Bacteria</taxon>
        <taxon>Bacillati</taxon>
        <taxon>Actinomycetota</taxon>
        <taxon>Actinomycetes</taxon>
        <taxon>Mycobacteriales</taxon>
        <taxon>Nocardiaceae</taxon>
        <taxon>Nocardia</taxon>
    </lineage>
</organism>
<evidence type="ECO:0000256" key="5">
    <source>
        <dbReference type="ARBA" id="ARBA00023002"/>
    </source>
</evidence>
<keyword evidence="3" id="KW-0285">Flavoprotein</keyword>
<dbReference type="InterPro" id="IPR046373">
    <property type="entry name" value="Acyl-CoA_Oxase/DH_mid-dom_sf"/>
</dbReference>
<dbReference type="STRING" id="1406858.GCA_000710895_03913"/>
<keyword evidence="9" id="KW-1185">Reference proteome</keyword>
<evidence type="ECO:0000256" key="2">
    <source>
        <dbReference type="ARBA" id="ARBA00009347"/>
    </source>
</evidence>
<dbReference type="GO" id="GO:0016937">
    <property type="term" value="F:short-chain fatty acyl-CoA dehydrogenase activity"/>
    <property type="evidence" value="ECO:0007669"/>
    <property type="project" value="UniProtKB-EC"/>
</dbReference>
<dbReference type="InterPro" id="IPR013786">
    <property type="entry name" value="AcylCoA_DH/ox_N"/>
</dbReference>
<feature type="domain" description="Acyl-CoA dehydrogenase/oxidase C-terminal" evidence="6">
    <location>
        <begin position="196"/>
        <end position="342"/>
    </location>
</feature>
<dbReference type="SUPFAM" id="SSF47203">
    <property type="entry name" value="Acyl-CoA dehydrogenase C-terminal domain-like"/>
    <property type="match status" value="1"/>
</dbReference>
<name>A0A379JHJ9_9NOCA</name>
<dbReference type="InterPro" id="IPR036250">
    <property type="entry name" value="AcylCo_DH-like_C"/>
</dbReference>
<keyword evidence="4" id="KW-0274">FAD</keyword>
<dbReference type="OrthoDB" id="8677713at2"/>
<dbReference type="PANTHER" id="PTHR43884:SF20">
    <property type="entry name" value="ACYL-COA DEHYDROGENASE FADE28"/>
    <property type="match status" value="1"/>
</dbReference>
<reference evidence="8 9" key="1">
    <citation type="submission" date="2018-06" db="EMBL/GenBank/DDBJ databases">
        <authorList>
            <consortium name="Pathogen Informatics"/>
            <person name="Doyle S."/>
        </authorList>
    </citation>
    <scope>NUCLEOTIDE SEQUENCE [LARGE SCALE GENOMIC DNA]</scope>
    <source>
        <strain evidence="8 9">NCTC1934</strain>
    </source>
</reference>
<dbReference type="Gene3D" id="1.20.140.10">
    <property type="entry name" value="Butyryl-CoA Dehydrogenase, subunit A, domain 3"/>
    <property type="match status" value="1"/>
</dbReference>
<comment type="similarity">
    <text evidence="2">Belongs to the acyl-CoA dehydrogenase family.</text>
</comment>
<evidence type="ECO:0000256" key="3">
    <source>
        <dbReference type="ARBA" id="ARBA00022630"/>
    </source>
</evidence>
<dbReference type="InterPro" id="IPR037069">
    <property type="entry name" value="AcylCoA_DH/ox_N_sf"/>
</dbReference>
<proteinExistence type="inferred from homology"/>
<dbReference type="Pfam" id="PF00441">
    <property type="entry name" value="Acyl-CoA_dh_1"/>
    <property type="match status" value="1"/>
</dbReference>
<dbReference type="Gene3D" id="2.40.110.10">
    <property type="entry name" value="Butyryl-CoA Dehydrogenase, subunit A, domain 2"/>
    <property type="match status" value="1"/>
</dbReference>
<dbReference type="AlphaFoldDB" id="A0A379JHJ9"/>